<name>A0A9W8K553_9AGAR</name>
<sequence>MYDPERLCTGLPFQDDNYSRPRAPELNIPDKPYCPFRLDIWQFGTSVLKHFPNSGIPEIDAIWPPLVSENPRDRPCAKEVMDKLNEVVRSIRPSDLHLPVKDTYLANI</sequence>
<dbReference type="EMBL" id="JANKHO010000723">
    <property type="protein sequence ID" value="KAJ3506817.1"/>
    <property type="molecule type" value="Genomic_DNA"/>
</dbReference>
<protein>
    <recommendedName>
        <fullName evidence="3">Protein kinase domain-containing protein</fullName>
    </recommendedName>
</protein>
<proteinExistence type="predicted"/>
<evidence type="ECO:0000313" key="2">
    <source>
        <dbReference type="Proteomes" id="UP001148786"/>
    </source>
</evidence>
<reference evidence="1" key="1">
    <citation type="submission" date="2022-07" db="EMBL/GenBank/DDBJ databases">
        <title>Genome Sequence of Agrocybe chaxingu.</title>
        <authorList>
            <person name="Buettner E."/>
        </authorList>
    </citation>
    <scope>NUCLEOTIDE SEQUENCE</scope>
    <source>
        <strain evidence="1">MP-N11</strain>
    </source>
</reference>
<evidence type="ECO:0000313" key="1">
    <source>
        <dbReference type="EMBL" id="KAJ3506817.1"/>
    </source>
</evidence>
<dbReference type="AlphaFoldDB" id="A0A9W8K553"/>
<evidence type="ECO:0008006" key="3">
    <source>
        <dbReference type="Google" id="ProtNLM"/>
    </source>
</evidence>
<organism evidence="1 2">
    <name type="scientific">Agrocybe chaxingu</name>
    <dbReference type="NCBI Taxonomy" id="84603"/>
    <lineage>
        <taxon>Eukaryota</taxon>
        <taxon>Fungi</taxon>
        <taxon>Dikarya</taxon>
        <taxon>Basidiomycota</taxon>
        <taxon>Agaricomycotina</taxon>
        <taxon>Agaricomycetes</taxon>
        <taxon>Agaricomycetidae</taxon>
        <taxon>Agaricales</taxon>
        <taxon>Agaricineae</taxon>
        <taxon>Strophariaceae</taxon>
        <taxon>Agrocybe</taxon>
    </lineage>
</organism>
<keyword evidence="2" id="KW-1185">Reference proteome</keyword>
<gene>
    <name evidence="1" type="ORF">NLJ89_g6659</name>
</gene>
<accession>A0A9W8K553</accession>
<dbReference type="Proteomes" id="UP001148786">
    <property type="component" value="Unassembled WGS sequence"/>
</dbReference>
<comment type="caution">
    <text evidence="1">The sequence shown here is derived from an EMBL/GenBank/DDBJ whole genome shotgun (WGS) entry which is preliminary data.</text>
</comment>
<dbReference type="OrthoDB" id="3224178at2759"/>